<reference evidence="3 4" key="1">
    <citation type="submission" date="2023-11" db="EMBL/GenBank/DDBJ databases">
        <title>Gilvimarinus fulvus sp. nov., isolated from the surface of Kelp.</title>
        <authorList>
            <person name="Sun Y.Y."/>
            <person name="Gong Y."/>
            <person name="Du Z.J."/>
        </authorList>
    </citation>
    <scope>NUCLEOTIDE SEQUENCE [LARGE SCALE GENOMIC DNA]</scope>
    <source>
        <strain evidence="3 4">SDUM040013</strain>
    </source>
</reference>
<evidence type="ECO:0000256" key="2">
    <source>
        <dbReference type="SAM" id="SignalP"/>
    </source>
</evidence>
<dbReference type="InterPro" id="IPR011990">
    <property type="entry name" value="TPR-like_helical_dom_sf"/>
</dbReference>
<name>A0ABU4S0S6_9GAMM</name>
<dbReference type="SUPFAM" id="SSF48452">
    <property type="entry name" value="TPR-like"/>
    <property type="match status" value="1"/>
</dbReference>
<dbReference type="RefSeq" id="WP_302723379.1">
    <property type="nucleotide sequence ID" value="NZ_JAULRU010000617.1"/>
</dbReference>
<organism evidence="3 4">
    <name type="scientific">Gilvimarinus gilvus</name>
    <dbReference type="NCBI Taxonomy" id="3058038"/>
    <lineage>
        <taxon>Bacteria</taxon>
        <taxon>Pseudomonadati</taxon>
        <taxon>Pseudomonadota</taxon>
        <taxon>Gammaproteobacteria</taxon>
        <taxon>Cellvibrionales</taxon>
        <taxon>Cellvibrionaceae</taxon>
        <taxon>Gilvimarinus</taxon>
    </lineage>
</organism>
<evidence type="ECO:0000313" key="4">
    <source>
        <dbReference type="Proteomes" id="UP001273505"/>
    </source>
</evidence>
<proteinExistence type="predicted"/>
<dbReference type="Pfam" id="PF13174">
    <property type="entry name" value="TPR_6"/>
    <property type="match status" value="1"/>
</dbReference>
<evidence type="ECO:0008006" key="5">
    <source>
        <dbReference type="Google" id="ProtNLM"/>
    </source>
</evidence>
<keyword evidence="4" id="KW-1185">Reference proteome</keyword>
<keyword evidence="2" id="KW-0732">Signal</keyword>
<sequence>MRSLILIIALLLTAVSFASVPLVPNASDDLGVQLFEKAKYAPAEAHFNQLLAAGDHNIELAHAYLAKLAILRNDGDTALEHIDATLAIAPNLAEELTLAAEANCTKAMHASIFSALKYGKKCGRLYTQAAEEFPTNIKAIKHAFLFHMEAPSMAGGSEKSARKYLTKLNAVSEEDARIANIMMATENDGQEAGKQLAEKYFSMEFSKPENIYELGILYRDNGEYAKAVELFNRLTEMPNTNDSWHKKDAVFQIGEISITQLDKPIEGIQLIEQYLETSNDIYDRHYFWARWRLARAYQDQGDTDGYNTLIAEIESEDYSFNEPFTEQFEQRER</sequence>
<feature type="signal peptide" evidence="2">
    <location>
        <begin position="1"/>
        <end position="18"/>
    </location>
</feature>
<dbReference type="SMART" id="SM00028">
    <property type="entry name" value="TPR"/>
    <property type="match status" value="3"/>
</dbReference>
<protein>
    <recommendedName>
        <fullName evidence="5">Tetratricopeptide repeat protein</fullName>
    </recommendedName>
</protein>
<dbReference type="Gene3D" id="1.25.40.10">
    <property type="entry name" value="Tetratricopeptide repeat domain"/>
    <property type="match status" value="2"/>
</dbReference>
<gene>
    <name evidence="3" type="ORF">SCD92_15385</name>
</gene>
<dbReference type="Proteomes" id="UP001273505">
    <property type="component" value="Unassembled WGS sequence"/>
</dbReference>
<evidence type="ECO:0000313" key="3">
    <source>
        <dbReference type="EMBL" id="MDX6850756.1"/>
    </source>
</evidence>
<dbReference type="PROSITE" id="PS50005">
    <property type="entry name" value="TPR"/>
    <property type="match status" value="1"/>
</dbReference>
<feature type="repeat" description="TPR" evidence="1">
    <location>
        <begin position="208"/>
        <end position="241"/>
    </location>
</feature>
<keyword evidence="1" id="KW-0802">TPR repeat</keyword>
<dbReference type="InterPro" id="IPR019734">
    <property type="entry name" value="TPR_rpt"/>
</dbReference>
<dbReference type="EMBL" id="JAXAFO010000031">
    <property type="protein sequence ID" value="MDX6850756.1"/>
    <property type="molecule type" value="Genomic_DNA"/>
</dbReference>
<feature type="chain" id="PRO_5046433242" description="Tetratricopeptide repeat protein" evidence="2">
    <location>
        <begin position="19"/>
        <end position="333"/>
    </location>
</feature>
<comment type="caution">
    <text evidence="3">The sequence shown here is derived from an EMBL/GenBank/DDBJ whole genome shotgun (WGS) entry which is preliminary data.</text>
</comment>
<evidence type="ECO:0000256" key="1">
    <source>
        <dbReference type="PROSITE-ProRule" id="PRU00339"/>
    </source>
</evidence>
<accession>A0ABU4S0S6</accession>